<feature type="domain" description="S-layer protein C-terminal" evidence="2">
    <location>
        <begin position="789"/>
        <end position="840"/>
    </location>
</feature>
<dbReference type="Pfam" id="PF03217">
    <property type="entry name" value="SlpA"/>
    <property type="match status" value="2"/>
</dbReference>
<name>A0A4R5NL72_9LACO</name>
<organism evidence="3 4">
    <name type="scientific">Companilactobacillus farciminis</name>
    <dbReference type="NCBI Taxonomy" id="1612"/>
    <lineage>
        <taxon>Bacteria</taxon>
        <taxon>Bacillati</taxon>
        <taxon>Bacillota</taxon>
        <taxon>Bacilli</taxon>
        <taxon>Lactobacillales</taxon>
        <taxon>Lactobacillaceae</taxon>
        <taxon>Companilactobacillus</taxon>
    </lineage>
</organism>
<evidence type="ECO:0000256" key="1">
    <source>
        <dbReference type="SAM" id="MobiDB-lite"/>
    </source>
</evidence>
<gene>
    <name evidence="3" type="ORF">C5L30_001831</name>
</gene>
<dbReference type="AlphaFoldDB" id="A0A4R5NL72"/>
<comment type="caution">
    <text evidence="3">The sequence shown here is derived from an EMBL/GenBank/DDBJ whole genome shotgun (WGS) entry which is preliminary data.</text>
</comment>
<protein>
    <recommendedName>
        <fullName evidence="2">S-layer protein C-terminal domain-containing protein</fullName>
    </recommendedName>
</protein>
<feature type="compositionally biased region" description="Polar residues" evidence="1">
    <location>
        <begin position="412"/>
        <end position="423"/>
    </location>
</feature>
<evidence type="ECO:0000313" key="4">
    <source>
        <dbReference type="Proteomes" id="UP000295257"/>
    </source>
</evidence>
<feature type="domain" description="S-layer protein C-terminal" evidence="2">
    <location>
        <begin position="864"/>
        <end position="908"/>
    </location>
</feature>
<dbReference type="Proteomes" id="UP000295257">
    <property type="component" value="Unassembled WGS sequence"/>
</dbReference>
<reference evidence="3 4" key="1">
    <citation type="journal article" date="2019" name="Appl. Microbiol. Biotechnol.">
        <title>Uncovering carbohydrate metabolism through a genotype-phenotype association study of 56 lactic acid bacteria genomes.</title>
        <authorList>
            <person name="Buron-Moles G."/>
            <person name="Chailyan A."/>
            <person name="Dolejs I."/>
            <person name="Forster J."/>
            <person name="Miks M.H."/>
        </authorList>
    </citation>
    <scope>NUCLEOTIDE SEQUENCE [LARGE SCALE GENOMIC DNA]</scope>
    <source>
        <strain evidence="3 4">ATCC 29644</strain>
    </source>
</reference>
<keyword evidence="4" id="KW-1185">Reference proteome</keyword>
<dbReference type="EMBL" id="PUFN01000001">
    <property type="protein sequence ID" value="TDG75044.1"/>
    <property type="molecule type" value="Genomic_DNA"/>
</dbReference>
<evidence type="ECO:0000259" key="2">
    <source>
        <dbReference type="Pfam" id="PF03217"/>
    </source>
</evidence>
<evidence type="ECO:0000313" key="3">
    <source>
        <dbReference type="EMBL" id="TDG75044.1"/>
    </source>
</evidence>
<proteinExistence type="predicted"/>
<dbReference type="RefSeq" id="WP_133278234.1">
    <property type="nucleotide sequence ID" value="NZ_PUFN01000001.1"/>
</dbReference>
<accession>A0A4R5NL72</accession>
<feature type="non-terminal residue" evidence="3">
    <location>
        <position position="1"/>
    </location>
</feature>
<sequence>QTATFTTPDGQSKTLNIPDGVYGTDGSITIPDFDGYTHKDTTLPVIYGPDGVAIVNTTDIYSPVKSKSGQTATFTTPDGQSKILDIPAGEYGTNGSITIPDFNGYTHTNTTVPVIYGPDGVAIVNTKDLYTPVKSNPGQTATFTTPDGQSKTLDIPAGEYGTNGSITIPDFDGYTHTNTTVPVIYGPDGVAIVNTTDIYSPVKSKSGQTVTFTAPNGQSRTIDIPEGAYGTDGSITVPNIDGYTHDEEVPVSYDKDGNAIVNTDKIYTPIHFDATTTTVKTPEGNKTITIPEGNYGDDPKTVDVPSVTGYISAPLTVTYNADGTTSINTPSSLYTPVHSNGGTAKFTTPDGQTQTVNIPAGDFGTNGNISIPDFEGYTHEDKTIPVIYDANGNAIVKTDGLYTPIHFDPTTTTVKTPEGNKTVTIPEGNYGDNPKTVDVPSITGYTSNPLTVTYNADGTTSIDTPNKLYMPVHSDGDKATFITPNGDTTVDIPAGDFSKKDVTIDVPQVTGYNTNVDKVPVTYNADGSASADTKVIYTPVHSDGGTATIKTPDGPVTIDIPEGDYSKSNVTTVNVPKVHGYTTSTDTLKVTYDANGNATINTSDVSYTGVENKSTSINLKNPDGKVTSLDIPAGRFGDDPVTITAQNISGYTAPSIIVTFGADGIPTIVDAKTPDKEISTSDTLTYSRIPSSHTIIQKDTEKTDIATPKQNSQNVATYSEKGQILLYTLGEDNKMTAISNYGLAKQSTWYSDEQITVDGIQYLRVATNKWVKASQVYSYQDLNQYVRTYDKTAKVLYKSEDEVINNRILQPNTSWFSDRTTYVINGDKYYRVATNEFVSAKDAYIYQPTNMVVKTHTDSPSKNLYTAKGELITNRSLVADSNWLVDSIVYIEGIKYYRVATNEFVKASDVDINH</sequence>
<feature type="region of interest" description="Disordered" evidence="1">
    <location>
        <begin position="412"/>
        <end position="440"/>
    </location>
</feature>
<dbReference type="OrthoDB" id="2328560at2"/>
<dbReference type="InterPro" id="IPR024968">
    <property type="entry name" value="SlpA_C_lactobacillus"/>
</dbReference>